<sequence>MLSPFEDERSRALRQQLQAAFCVFDFVRLTVEPGVAVDQAVHRQGLQHLYQYLMAERREGLEKLRQDPRYADVGVTPMRWEQERAVPEPLSPLQVRQMVREDLEQEGPLALYRAFCQPPYGLRFPGGAEQARQAYGQWLDLLGLDPEQQPHVINWVGNLEVDYQAPAMGPHLLPWSEYFDEGLEWWGVWCLTVWNPVRRTLSMLAASSTD</sequence>
<dbReference type="EMBL" id="FNTJ01000001">
    <property type="protein sequence ID" value="SEC17062.1"/>
    <property type="molecule type" value="Genomic_DNA"/>
</dbReference>
<protein>
    <submittedName>
        <fullName evidence="1">Uncharacterized protein</fullName>
    </submittedName>
</protein>
<organism evidence="1 2">
    <name type="scientific">Pseudomonas saponiphila</name>
    <dbReference type="NCBI Taxonomy" id="556534"/>
    <lineage>
        <taxon>Bacteria</taxon>
        <taxon>Pseudomonadati</taxon>
        <taxon>Pseudomonadota</taxon>
        <taxon>Gammaproteobacteria</taxon>
        <taxon>Pseudomonadales</taxon>
        <taxon>Pseudomonadaceae</taxon>
        <taxon>Pseudomonas</taxon>
    </lineage>
</organism>
<name>A0A1H4QC55_9PSED</name>
<proteinExistence type="predicted"/>
<evidence type="ECO:0000313" key="2">
    <source>
        <dbReference type="Proteomes" id="UP000198982"/>
    </source>
</evidence>
<accession>A0A1H4QC55</accession>
<reference evidence="2" key="1">
    <citation type="submission" date="2016-10" db="EMBL/GenBank/DDBJ databases">
        <authorList>
            <person name="Varghese N."/>
            <person name="Submissions S."/>
        </authorList>
    </citation>
    <scope>NUCLEOTIDE SEQUENCE [LARGE SCALE GENOMIC DNA]</scope>
    <source>
        <strain evidence="2">DSM 9751</strain>
    </source>
</reference>
<dbReference type="AlphaFoldDB" id="A0A1H4QC55"/>
<gene>
    <name evidence="1" type="ORF">SAMN05216178_3705</name>
</gene>
<evidence type="ECO:0000313" key="1">
    <source>
        <dbReference type="EMBL" id="SEC17062.1"/>
    </source>
</evidence>
<keyword evidence="2" id="KW-1185">Reference proteome</keyword>
<dbReference type="Proteomes" id="UP000198982">
    <property type="component" value="Unassembled WGS sequence"/>
</dbReference>
<dbReference type="RefSeq" id="WP_092315854.1">
    <property type="nucleotide sequence ID" value="NZ_FNTJ01000001.1"/>
</dbReference>